<organism evidence="2 3">
    <name type="scientific">Umezawaea tangerina</name>
    <dbReference type="NCBI Taxonomy" id="84725"/>
    <lineage>
        <taxon>Bacteria</taxon>
        <taxon>Bacillati</taxon>
        <taxon>Actinomycetota</taxon>
        <taxon>Actinomycetes</taxon>
        <taxon>Pseudonocardiales</taxon>
        <taxon>Pseudonocardiaceae</taxon>
        <taxon>Umezawaea</taxon>
    </lineage>
</organism>
<evidence type="ECO:0000313" key="2">
    <source>
        <dbReference type="EMBL" id="PRY46489.1"/>
    </source>
</evidence>
<evidence type="ECO:0000259" key="1">
    <source>
        <dbReference type="PROSITE" id="PS51186"/>
    </source>
</evidence>
<dbReference type="InterPro" id="IPR000182">
    <property type="entry name" value="GNAT_dom"/>
</dbReference>
<dbReference type="GO" id="GO:0016747">
    <property type="term" value="F:acyltransferase activity, transferring groups other than amino-acyl groups"/>
    <property type="evidence" value="ECO:0007669"/>
    <property type="project" value="InterPro"/>
</dbReference>
<dbReference type="Pfam" id="PF00583">
    <property type="entry name" value="Acetyltransf_1"/>
    <property type="match status" value="1"/>
</dbReference>
<dbReference type="PROSITE" id="PS51186">
    <property type="entry name" value="GNAT"/>
    <property type="match status" value="1"/>
</dbReference>
<evidence type="ECO:0000313" key="3">
    <source>
        <dbReference type="Proteomes" id="UP000239494"/>
    </source>
</evidence>
<dbReference type="Proteomes" id="UP000239494">
    <property type="component" value="Unassembled WGS sequence"/>
</dbReference>
<protein>
    <submittedName>
        <fullName evidence="2">FR47-like protein</fullName>
    </submittedName>
</protein>
<keyword evidence="3" id="KW-1185">Reference proteome</keyword>
<dbReference type="AlphaFoldDB" id="A0A2T0TLF8"/>
<comment type="caution">
    <text evidence="2">The sequence shown here is derived from an EMBL/GenBank/DDBJ whole genome shotgun (WGS) entry which is preliminary data.</text>
</comment>
<dbReference type="InterPro" id="IPR016181">
    <property type="entry name" value="Acyl_CoA_acyltransferase"/>
</dbReference>
<dbReference type="Gene3D" id="3.40.630.30">
    <property type="match status" value="1"/>
</dbReference>
<feature type="domain" description="N-acetyltransferase" evidence="1">
    <location>
        <begin position="122"/>
        <end position="258"/>
    </location>
</feature>
<dbReference type="SUPFAM" id="SSF55729">
    <property type="entry name" value="Acyl-CoA N-acyltransferases (Nat)"/>
    <property type="match status" value="1"/>
</dbReference>
<dbReference type="EMBL" id="PVTF01000001">
    <property type="protein sequence ID" value="PRY46489.1"/>
    <property type="molecule type" value="Genomic_DNA"/>
</dbReference>
<accession>A0A2T0TLF8</accession>
<dbReference type="OrthoDB" id="3700890at2"/>
<sequence>MRGMRALHSPDAVADATPDLLPRWAAQALLPGHPGPGGAAWEHGGAVGVLAPGLNRRERLVLAGPAEGVAAILRDQARAHGPELNPLVPDDLVDAVTALVPDVVAWAGFGWMESTGPLPSAPGVRWLREDELDTAEALLRKVNPNAYVVPREPGSRRWAGSHVDGELVAVGADAWSAPHVGFVAGVATHPDFRRRGLSKALCSFVVHALLAEHPACALMVEGDNTAAIAAYRGLGFALRGLTILLPAEIAAARPPRRR</sequence>
<reference evidence="2 3" key="1">
    <citation type="submission" date="2018-03" db="EMBL/GenBank/DDBJ databases">
        <title>Genomic Encyclopedia of Archaeal and Bacterial Type Strains, Phase II (KMG-II): from individual species to whole genera.</title>
        <authorList>
            <person name="Goeker M."/>
        </authorList>
    </citation>
    <scope>NUCLEOTIDE SEQUENCE [LARGE SCALE GENOMIC DNA]</scope>
    <source>
        <strain evidence="2 3">DSM 44720</strain>
    </source>
</reference>
<proteinExistence type="predicted"/>
<gene>
    <name evidence="2" type="ORF">CLV43_101765</name>
</gene>
<dbReference type="RefSeq" id="WP_106185506.1">
    <property type="nucleotide sequence ID" value="NZ_PVTF01000001.1"/>
</dbReference>
<name>A0A2T0TLF8_9PSEU</name>
<dbReference type="CDD" id="cd04301">
    <property type="entry name" value="NAT_SF"/>
    <property type="match status" value="1"/>
</dbReference>